<dbReference type="InterPro" id="IPR020472">
    <property type="entry name" value="WD40_PAC1"/>
</dbReference>
<feature type="repeat" description="WD" evidence="3">
    <location>
        <begin position="703"/>
        <end position="747"/>
    </location>
</feature>
<feature type="repeat" description="WD" evidence="3">
    <location>
        <begin position="516"/>
        <end position="551"/>
    </location>
</feature>
<evidence type="ECO:0008006" key="6">
    <source>
        <dbReference type="Google" id="ProtNLM"/>
    </source>
</evidence>
<dbReference type="SUPFAM" id="SSF50998">
    <property type="entry name" value="Quinoprotein alcohol dehydrogenase-like"/>
    <property type="match status" value="1"/>
</dbReference>
<dbReference type="PRINTS" id="PR00320">
    <property type="entry name" value="GPROTEINBRPT"/>
</dbReference>
<proteinExistence type="predicted"/>
<sequence>MLGQVVARTHPALLAALEAAGLIEPVPADELPPPEAFATSVLLTGLTVEDAVRRLAEDLRLSQALPDLTASTSLVDWLISAMGAPSRYMRSRLTLLLDALDEAQQPLAMAGLIVRLAALPWVRVVVGTRSSLHAVPDGPVPADTELLNALRADGLDSDVLLVERDDAAVGRYVSRRLTAALGSGQEPLIAALTFGVQVREQEFLFARLAVHELLARPGALRGAPDGGLARLLAGNHRTLFAAAVDRLTAANPGHRALLAALALGLGRGLPLRDQVWLTVASALGPWAPTAEDLSALLDEAAPYLMLDSEAGQTVYRLAHRTFQEYLLTELAPAQVETAHARIVDALIELAGSGNPYVTRRLSAHAIRGGATAIQRLGDRPDVIDRLDPHAVAFDILRADMDPAERPATLIGVLTARRQLIGCAAGDRAGIRRLAMARHAGITVFAAEAGDTAADWAVNWAYLAPVTPHVILADSPGRIAALVGVRIDDGRALVAAAGWGSAILLWDSASGEPLDPLTGHRGVVAQLATLPTGADDALLVSAGADRTIRLWDPAGRRPARELPGVPGRGLLSALATAAPPGKEPIVASADVENDEAKVWLWHAGTETRTLIATELDTLITALTVTATRDGRTLVAGAADNATIQVWERGKDGEILRLEIGETGRVLALTPVHLNGADPLLAAGGEDASIRLWDPITGQRVGRPFMGHDGPVTALTVLPGPDGRTLLASAGEDNTIRLRDIATGRPHGAPLTGHTQPITALAVVTAPNGTSLLVSGGHDATVRLWDVAAAKATPRTRVRHTGRIADLAVVHAAGCALLATAGDDGTIRLTRCDTGEPYGEPLTGHTGPVTALTTVAGTRGDLLVSAGDDGTIRAWDPVTGQPEGQPILGLPGSVRRLITVPDPAGFLVAGAGDAGVGLWDLRSGRPVAAPWPYRTVPVDDLAITVGLDEQPLLALALRRGVVELWDLRAACPAGTPLAGQPGGGTALIALTGPDGDSQLMTADMGGALQRWDPVTGDPAAPPIAAHLGGALSLAVVPGADSAPMLATLGQDATIRLWSADDTCQQTIPLGLRMHVLCWTGHGLAVAGDDGVALVTPRILWNEEMGRR</sequence>
<evidence type="ECO:0000256" key="3">
    <source>
        <dbReference type="PROSITE-ProRule" id="PRU00221"/>
    </source>
</evidence>
<dbReference type="InterPro" id="IPR015943">
    <property type="entry name" value="WD40/YVTN_repeat-like_dom_sf"/>
</dbReference>
<name>A0A919MH81_9ACTN</name>
<dbReference type="SUPFAM" id="SSF50978">
    <property type="entry name" value="WD40 repeat-like"/>
    <property type="match status" value="1"/>
</dbReference>
<dbReference type="PROSITE" id="PS50082">
    <property type="entry name" value="WD_REPEATS_2"/>
    <property type="match status" value="6"/>
</dbReference>
<dbReference type="PANTHER" id="PTHR22847:SF637">
    <property type="entry name" value="WD REPEAT DOMAIN 5B"/>
    <property type="match status" value="1"/>
</dbReference>
<organism evidence="4 5">
    <name type="scientific">Actinoplanes cyaneus</name>
    <dbReference type="NCBI Taxonomy" id="52696"/>
    <lineage>
        <taxon>Bacteria</taxon>
        <taxon>Bacillati</taxon>
        <taxon>Actinomycetota</taxon>
        <taxon>Actinomycetes</taxon>
        <taxon>Micromonosporales</taxon>
        <taxon>Micromonosporaceae</taxon>
        <taxon>Actinoplanes</taxon>
    </lineage>
</organism>
<dbReference type="InterPro" id="IPR011047">
    <property type="entry name" value="Quinoprotein_ADH-like_sf"/>
</dbReference>
<dbReference type="AlphaFoldDB" id="A0A919MH81"/>
<evidence type="ECO:0000313" key="4">
    <source>
        <dbReference type="EMBL" id="GID71001.1"/>
    </source>
</evidence>
<dbReference type="SUPFAM" id="SSF117289">
    <property type="entry name" value="Nucleoporin domain"/>
    <property type="match status" value="1"/>
</dbReference>
<evidence type="ECO:0000313" key="5">
    <source>
        <dbReference type="Proteomes" id="UP000619479"/>
    </source>
</evidence>
<dbReference type="Proteomes" id="UP000619479">
    <property type="component" value="Unassembled WGS sequence"/>
</dbReference>
<keyword evidence="1 3" id="KW-0853">WD repeat</keyword>
<comment type="caution">
    <text evidence="4">The sequence shown here is derived from an EMBL/GenBank/DDBJ whole genome shotgun (WGS) entry which is preliminary data.</text>
</comment>
<dbReference type="PROSITE" id="PS00678">
    <property type="entry name" value="WD_REPEATS_1"/>
    <property type="match status" value="2"/>
</dbReference>
<feature type="repeat" description="WD" evidence="3">
    <location>
        <begin position="749"/>
        <end position="793"/>
    </location>
</feature>
<feature type="repeat" description="WD" evidence="3">
    <location>
        <begin position="660"/>
        <end position="701"/>
    </location>
</feature>
<dbReference type="PROSITE" id="PS50294">
    <property type="entry name" value="WD_REPEATS_REGION"/>
    <property type="match status" value="3"/>
</dbReference>
<reference evidence="4" key="1">
    <citation type="submission" date="2021-01" db="EMBL/GenBank/DDBJ databases">
        <title>Whole genome shotgun sequence of Actinoplanes cyaneus NBRC 14990.</title>
        <authorList>
            <person name="Komaki H."/>
            <person name="Tamura T."/>
        </authorList>
    </citation>
    <scope>NUCLEOTIDE SEQUENCE</scope>
    <source>
        <strain evidence="4">NBRC 14990</strain>
    </source>
</reference>
<dbReference type="EMBL" id="BOMH01000092">
    <property type="protein sequence ID" value="GID71001.1"/>
    <property type="molecule type" value="Genomic_DNA"/>
</dbReference>
<feature type="repeat" description="WD" evidence="3">
    <location>
        <begin position="885"/>
        <end position="927"/>
    </location>
</feature>
<gene>
    <name evidence="4" type="ORF">Acy02nite_88820</name>
</gene>
<protein>
    <recommendedName>
        <fullName evidence="6">WD40 repeat protein</fullName>
    </recommendedName>
</protein>
<keyword evidence="5" id="KW-1185">Reference proteome</keyword>
<evidence type="ECO:0000256" key="2">
    <source>
        <dbReference type="ARBA" id="ARBA00022737"/>
    </source>
</evidence>
<dbReference type="InterPro" id="IPR019775">
    <property type="entry name" value="WD40_repeat_CS"/>
</dbReference>
<dbReference type="InterPro" id="IPR036322">
    <property type="entry name" value="WD40_repeat_dom_sf"/>
</dbReference>
<accession>A0A919MH81</accession>
<dbReference type="SMART" id="SM00320">
    <property type="entry name" value="WD40"/>
    <property type="match status" value="10"/>
</dbReference>
<feature type="repeat" description="WD" evidence="3">
    <location>
        <begin position="840"/>
        <end position="874"/>
    </location>
</feature>
<evidence type="ECO:0000256" key="1">
    <source>
        <dbReference type="ARBA" id="ARBA00022574"/>
    </source>
</evidence>
<dbReference type="Pfam" id="PF00400">
    <property type="entry name" value="WD40"/>
    <property type="match status" value="5"/>
</dbReference>
<dbReference type="CDD" id="cd00200">
    <property type="entry name" value="WD40"/>
    <property type="match status" value="1"/>
</dbReference>
<dbReference type="InterPro" id="IPR001680">
    <property type="entry name" value="WD40_rpt"/>
</dbReference>
<dbReference type="PANTHER" id="PTHR22847">
    <property type="entry name" value="WD40 REPEAT PROTEIN"/>
    <property type="match status" value="1"/>
</dbReference>
<dbReference type="Gene3D" id="2.130.10.10">
    <property type="entry name" value="YVTN repeat-like/Quinoprotein amine dehydrogenase"/>
    <property type="match status" value="4"/>
</dbReference>
<keyword evidence="2" id="KW-0677">Repeat</keyword>